<dbReference type="FunFam" id="4.10.1040.10:FF:000001">
    <property type="entry name" value="doublesex- and mab-3-related transcription factor 1"/>
    <property type="match status" value="1"/>
</dbReference>
<feature type="compositionally biased region" description="Basic and acidic residues" evidence="7">
    <location>
        <begin position="348"/>
        <end position="362"/>
    </location>
</feature>
<feature type="region of interest" description="Disordered" evidence="7">
    <location>
        <begin position="328"/>
        <end position="372"/>
    </location>
</feature>
<name>A0AAJ7TQ41_PETMA</name>
<feature type="compositionally biased region" description="Polar residues" evidence="7">
    <location>
        <begin position="112"/>
        <end position="121"/>
    </location>
</feature>
<dbReference type="SMART" id="SM00301">
    <property type="entry name" value="DM"/>
    <property type="match status" value="1"/>
</dbReference>
<dbReference type="Pfam" id="PF00751">
    <property type="entry name" value="DM"/>
    <property type="match status" value="1"/>
</dbReference>
<keyword evidence="5 6" id="KW-0539">Nucleus</keyword>
<dbReference type="GO" id="GO:0000978">
    <property type="term" value="F:RNA polymerase II cis-regulatory region sequence-specific DNA binding"/>
    <property type="evidence" value="ECO:0007669"/>
    <property type="project" value="TreeGrafter"/>
</dbReference>
<dbReference type="GO" id="GO:0007548">
    <property type="term" value="P:sex differentiation"/>
    <property type="evidence" value="ECO:0007669"/>
    <property type="project" value="TreeGrafter"/>
</dbReference>
<keyword evidence="3 6" id="KW-0862">Zinc</keyword>
<dbReference type="InterPro" id="IPR001275">
    <property type="entry name" value="DM_DNA-bd"/>
</dbReference>
<reference evidence="10" key="1">
    <citation type="submission" date="2025-08" db="UniProtKB">
        <authorList>
            <consortium name="RefSeq"/>
        </authorList>
    </citation>
    <scope>IDENTIFICATION</scope>
    <source>
        <tissue evidence="10">Sperm</tissue>
    </source>
</reference>
<dbReference type="Proteomes" id="UP001318040">
    <property type="component" value="Chromosome 35"/>
</dbReference>
<feature type="region of interest" description="Disordered" evidence="7">
    <location>
        <begin position="155"/>
        <end position="181"/>
    </location>
</feature>
<keyword evidence="9" id="KW-1185">Reference proteome</keyword>
<feature type="region of interest" description="Disordered" evidence="7">
    <location>
        <begin position="1"/>
        <end position="56"/>
    </location>
</feature>
<dbReference type="RefSeq" id="XP_032821980.1">
    <property type="nucleotide sequence ID" value="XM_032966089.1"/>
</dbReference>
<dbReference type="GO" id="GO:0005634">
    <property type="term" value="C:nucleus"/>
    <property type="evidence" value="ECO:0007669"/>
    <property type="project" value="UniProtKB-SubCell"/>
</dbReference>
<evidence type="ECO:0000313" key="10">
    <source>
        <dbReference type="RefSeq" id="XP_032821980.1"/>
    </source>
</evidence>
<feature type="compositionally biased region" description="Basic and acidic residues" evidence="7">
    <location>
        <begin position="446"/>
        <end position="460"/>
    </location>
</feature>
<dbReference type="PANTHER" id="PTHR12322">
    <property type="entry name" value="DOUBLESEX AND MAB-3 RELATED TRANSCRIPTION FACTOR DMRT"/>
    <property type="match status" value="1"/>
</dbReference>
<dbReference type="InterPro" id="IPR026607">
    <property type="entry name" value="DMRT"/>
</dbReference>
<dbReference type="PROSITE" id="PS40000">
    <property type="entry name" value="DM_1"/>
    <property type="match status" value="1"/>
</dbReference>
<feature type="region of interest" description="Disordered" evidence="7">
    <location>
        <begin position="413"/>
        <end position="473"/>
    </location>
</feature>
<evidence type="ECO:0000256" key="1">
    <source>
        <dbReference type="ARBA" id="ARBA00006834"/>
    </source>
</evidence>
<evidence type="ECO:0000256" key="5">
    <source>
        <dbReference type="ARBA" id="ARBA00023242"/>
    </source>
</evidence>
<feature type="compositionally biased region" description="Acidic residues" evidence="7">
    <location>
        <begin position="10"/>
        <end position="23"/>
    </location>
</feature>
<keyword evidence="4 6" id="KW-0238">DNA-binding</keyword>
<evidence type="ECO:0000256" key="3">
    <source>
        <dbReference type="ARBA" id="ARBA00022833"/>
    </source>
</evidence>
<evidence type="ECO:0000256" key="7">
    <source>
        <dbReference type="SAM" id="MobiDB-lite"/>
    </source>
</evidence>
<dbReference type="PROSITE" id="PS50809">
    <property type="entry name" value="DM_2"/>
    <property type="match status" value="1"/>
</dbReference>
<evidence type="ECO:0000259" key="8">
    <source>
        <dbReference type="PROSITE" id="PS50809"/>
    </source>
</evidence>
<keyword evidence="2 6" id="KW-0479">Metal-binding</keyword>
<comment type="similarity">
    <text evidence="1">Belongs to the DMRT family.</text>
</comment>
<comment type="subcellular location">
    <subcellularLocation>
        <location evidence="6">Nucleus</location>
    </subcellularLocation>
</comment>
<evidence type="ECO:0000313" key="9">
    <source>
        <dbReference type="Proteomes" id="UP001318040"/>
    </source>
</evidence>
<dbReference type="SUPFAM" id="SSF82927">
    <property type="entry name" value="Cysteine-rich DNA binding domain, (DM domain)"/>
    <property type="match status" value="1"/>
</dbReference>
<dbReference type="GO" id="GO:0046872">
    <property type="term" value="F:metal ion binding"/>
    <property type="evidence" value="ECO:0007669"/>
    <property type="project" value="UniProtKB-KW"/>
</dbReference>
<accession>A0AAJ7TQ41</accession>
<feature type="compositionally biased region" description="Low complexity" evidence="7">
    <location>
        <begin position="425"/>
        <end position="443"/>
    </location>
</feature>
<organism evidence="9 10">
    <name type="scientific">Petromyzon marinus</name>
    <name type="common">Sea lamprey</name>
    <dbReference type="NCBI Taxonomy" id="7757"/>
    <lineage>
        <taxon>Eukaryota</taxon>
        <taxon>Metazoa</taxon>
        <taxon>Chordata</taxon>
        <taxon>Craniata</taxon>
        <taxon>Vertebrata</taxon>
        <taxon>Cyclostomata</taxon>
        <taxon>Hyperoartia</taxon>
        <taxon>Petromyzontiformes</taxon>
        <taxon>Petromyzontidae</taxon>
        <taxon>Petromyzon</taxon>
    </lineage>
</organism>
<proteinExistence type="inferred from homology"/>
<sequence>MDKTTTTITGEDDVDVESVDDEATISNPHLLSERPGSLTQPQQPPPGVLAASPEQRRMARTPKCARCRNHGVVSCLKGHKRFCRWRDCQCANCLLVVERQRVMAAQVALRRQQATEANSGPQGKEATANRRPVYVSQARTPSLLAKSILDGYRPTSASAGGGGGGDDHFGSGPAPALLPPLSERMRKRRAFADKELDSVMLEREAQAMLCATRAAALPQLGALLPRSPYAAGGGGLYPCGAGTAGAQHFNAVGTHFIFGPAAALTTEPGGALIHRGSAAAVAAAGSGQHQQHQQHHGAFHCFGSALAVERCAFWSKLSAGHERFYQQQHQHLHHQQQQQQAFLNSSNETDKAVVSRTGHEVAPDGPSGKAGPHCKVILGSPAELRLSLRADGVAFLPFRKAAPWVPQADSMHRAAVDSVKRSDAQQPQQQLQQHQMPQQQQQHELTGPRDPAECKGEHQSGTKASVSRGRAPCRQPAEVTRCENDAAAAAASGNCVKLAHERCQPISKGAGAALLPFSVESLLRIK</sequence>
<dbReference type="GO" id="GO:0000981">
    <property type="term" value="F:DNA-binding transcription factor activity, RNA polymerase II-specific"/>
    <property type="evidence" value="ECO:0007669"/>
    <property type="project" value="TreeGrafter"/>
</dbReference>
<evidence type="ECO:0000256" key="4">
    <source>
        <dbReference type="ARBA" id="ARBA00023125"/>
    </source>
</evidence>
<feature type="DNA-binding region" description="DM" evidence="6">
    <location>
        <begin position="64"/>
        <end position="111"/>
    </location>
</feature>
<feature type="region of interest" description="Disordered" evidence="7">
    <location>
        <begin position="111"/>
        <end position="133"/>
    </location>
</feature>
<dbReference type="Gene3D" id="4.10.1040.10">
    <property type="entry name" value="DM DNA-binding domain"/>
    <property type="match status" value="1"/>
</dbReference>
<dbReference type="PANTHER" id="PTHR12322:SF53">
    <property type="entry name" value="DOUBLESEX-MAB RELATED 11E"/>
    <property type="match status" value="1"/>
</dbReference>
<dbReference type="AlphaFoldDB" id="A0AAJ7TQ41"/>
<dbReference type="InterPro" id="IPR036407">
    <property type="entry name" value="DM_DNA-bd_sf"/>
</dbReference>
<gene>
    <name evidence="10" type="primary">LOC116948881</name>
</gene>
<protein>
    <submittedName>
        <fullName evidence="10">Uncharacterized protein LOC116948881</fullName>
    </submittedName>
</protein>
<evidence type="ECO:0000256" key="2">
    <source>
        <dbReference type="ARBA" id="ARBA00022723"/>
    </source>
</evidence>
<feature type="compositionally biased region" description="Basic and acidic residues" evidence="7">
    <location>
        <begin position="413"/>
        <end position="423"/>
    </location>
</feature>
<feature type="compositionally biased region" description="Low complexity" evidence="7">
    <location>
        <begin position="170"/>
        <end position="181"/>
    </location>
</feature>
<dbReference type="KEGG" id="pmrn:116948881"/>
<feature type="domain" description="DM" evidence="8">
    <location>
        <begin position="64"/>
        <end position="111"/>
    </location>
</feature>
<evidence type="ECO:0000256" key="6">
    <source>
        <dbReference type="PROSITE-ProRule" id="PRU00070"/>
    </source>
</evidence>